<name>A0A6A4HXK8_9AGAR</name>
<accession>A0A6A4HXK8</accession>
<sequence length="285" mass="32027">MVVSLQRNLQSLRILTLEGGPLVTKAGSWLDPEFLEKDQMRRSKAETTVSTRAQLDMLSLKGLNLSGTELEPFLRILFNTDPWSTFDVSGLRRLEITFSIYSNHLMDYGSLLKTVGSTLRHLELSLKTDESIRQWLIVYVTRMMAEVPVLTGFRDVVKQLRQLQFFSLTCEDSLPAIHNIIDHLSLLSSLEDVQITLITPGLDLMLLTPNFDASLASIIDANAGMNTITIRFQYHFESISYIQRGVSLLEEVPGVVDTSGTGILEEYLPLTSKMVSVRLLRAFGT</sequence>
<gene>
    <name evidence="1" type="ORF">BT96DRAFT_937710</name>
</gene>
<dbReference type="AlphaFoldDB" id="A0A6A4HXK8"/>
<evidence type="ECO:0000313" key="1">
    <source>
        <dbReference type="EMBL" id="KAE9401667.1"/>
    </source>
</evidence>
<evidence type="ECO:0000313" key="2">
    <source>
        <dbReference type="Proteomes" id="UP000799118"/>
    </source>
</evidence>
<proteinExistence type="predicted"/>
<protein>
    <submittedName>
        <fullName evidence="1">Uncharacterized protein</fullName>
    </submittedName>
</protein>
<organism evidence="1 2">
    <name type="scientific">Gymnopus androsaceus JB14</name>
    <dbReference type="NCBI Taxonomy" id="1447944"/>
    <lineage>
        <taxon>Eukaryota</taxon>
        <taxon>Fungi</taxon>
        <taxon>Dikarya</taxon>
        <taxon>Basidiomycota</taxon>
        <taxon>Agaricomycotina</taxon>
        <taxon>Agaricomycetes</taxon>
        <taxon>Agaricomycetidae</taxon>
        <taxon>Agaricales</taxon>
        <taxon>Marasmiineae</taxon>
        <taxon>Omphalotaceae</taxon>
        <taxon>Gymnopus</taxon>
    </lineage>
</organism>
<dbReference type="Proteomes" id="UP000799118">
    <property type="component" value="Unassembled WGS sequence"/>
</dbReference>
<reference evidence="1" key="1">
    <citation type="journal article" date="2019" name="Environ. Microbiol.">
        <title>Fungal ecological strategies reflected in gene transcription - a case study of two litter decomposers.</title>
        <authorList>
            <person name="Barbi F."/>
            <person name="Kohler A."/>
            <person name="Barry K."/>
            <person name="Baskaran P."/>
            <person name="Daum C."/>
            <person name="Fauchery L."/>
            <person name="Ihrmark K."/>
            <person name="Kuo A."/>
            <person name="LaButti K."/>
            <person name="Lipzen A."/>
            <person name="Morin E."/>
            <person name="Grigoriev I.V."/>
            <person name="Henrissat B."/>
            <person name="Lindahl B."/>
            <person name="Martin F."/>
        </authorList>
    </citation>
    <scope>NUCLEOTIDE SEQUENCE</scope>
    <source>
        <strain evidence="1">JB14</strain>
    </source>
</reference>
<dbReference type="EMBL" id="ML769443">
    <property type="protein sequence ID" value="KAE9401667.1"/>
    <property type="molecule type" value="Genomic_DNA"/>
</dbReference>
<keyword evidence="2" id="KW-1185">Reference proteome</keyword>